<dbReference type="AlphaFoldDB" id="A0AA39XEM2"/>
<keyword evidence="2" id="KW-0812">Transmembrane</keyword>
<keyword evidence="4" id="KW-1185">Reference proteome</keyword>
<keyword evidence="2" id="KW-0472">Membrane</keyword>
<dbReference type="EMBL" id="JAULSU010000001">
    <property type="protein sequence ID" value="KAK0632499.1"/>
    <property type="molecule type" value="Genomic_DNA"/>
</dbReference>
<reference evidence="3" key="1">
    <citation type="submission" date="2023-06" db="EMBL/GenBank/DDBJ databases">
        <title>Genome-scale phylogeny and comparative genomics of the fungal order Sordariales.</title>
        <authorList>
            <consortium name="Lawrence Berkeley National Laboratory"/>
            <person name="Hensen N."/>
            <person name="Bonometti L."/>
            <person name="Westerberg I."/>
            <person name="Brannstrom I.O."/>
            <person name="Guillou S."/>
            <person name="Cros-Aarteil S."/>
            <person name="Calhoun S."/>
            <person name="Haridas S."/>
            <person name="Kuo A."/>
            <person name="Mondo S."/>
            <person name="Pangilinan J."/>
            <person name="Riley R."/>
            <person name="Labutti K."/>
            <person name="Andreopoulos B."/>
            <person name="Lipzen A."/>
            <person name="Chen C."/>
            <person name="Yanf M."/>
            <person name="Daum C."/>
            <person name="Ng V."/>
            <person name="Clum A."/>
            <person name="Steindorff A."/>
            <person name="Ohm R."/>
            <person name="Martin F."/>
            <person name="Silar P."/>
            <person name="Natvig D."/>
            <person name="Lalanne C."/>
            <person name="Gautier V."/>
            <person name="Ament-Velasquez S.L."/>
            <person name="Kruys A."/>
            <person name="Hutchinson M.I."/>
            <person name="Powell A.J."/>
            <person name="Barry K."/>
            <person name="Miller A.N."/>
            <person name="Grigoriev I.V."/>
            <person name="Debuchy R."/>
            <person name="Gladieux P."/>
            <person name="Thoren M.H."/>
            <person name="Johannesson H."/>
        </authorList>
    </citation>
    <scope>NUCLEOTIDE SEQUENCE</scope>
    <source>
        <strain evidence="3">CBS 606.72</strain>
    </source>
</reference>
<feature type="compositionally biased region" description="Basic and acidic residues" evidence="1">
    <location>
        <begin position="151"/>
        <end position="160"/>
    </location>
</feature>
<feature type="region of interest" description="Disordered" evidence="1">
    <location>
        <begin position="151"/>
        <end position="171"/>
    </location>
</feature>
<sequence length="171" mass="19372">MTDIGRAFLAKAWLFQAIIASPTFIILGTTAMFAVWEPNYWTVYDFITFSFTATMAGGIIFLVLVQRQLPNVGKLWTFRFELAKAAIATGLWVWLMVDALCGPERRRGYGSDAQLRRVIMSAVSVNFLFIFFYPTAVYTFVQLDRQQHEDQAAPEAERGQANENTPLLADE</sequence>
<organism evidence="3 4">
    <name type="scientific">Immersiella caudata</name>
    <dbReference type="NCBI Taxonomy" id="314043"/>
    <lineage>
        <taxon>Eukaryota</taxon>
        <taxon>Fungi</taxon>
        <taxon>Dikarya</taxon>
        <taxon>Ascomycota</taxon>
        <taxon>Pezizomycotina</taxon>
        <taxon>Sordariomycetes</taxon>
        <taxon>Sordariomycetidae</taxon>
        <taxon>Sordariales</taxon>
        <taxon>Lasiosphaeriaceae</taxon>
        <taxon>Immersiella</taxon>
    </lineage>
</organism>
<protein>
    <submittedName>
        <fullName evidence="3">Uncharacterized protein</fullName>
    </submittedName>
</protein>
<name>A0AA39XEM2_9PEZI</name>
<proteinExistence type="predicted"/>
<keyword evidence="2" id="KW-1133">Transmembrane helix</keyword>
<feature type="transmembrane region" description="Helical" evidence="2">
    <location>
        <begin position="42"/>
        <end position="64"/>
    </location>
</feature>
<feature type="transmembrane region" description="Helical" evidence="2">
    <location>
        <begin position="117"/>
        <end position="141"/>
    </location>
</feature>
<evidence type="ECO:0000313" key="3">
    <source>
        <dbReference type="EMBL" id="KAK0632499.1"/>
    </source>
</evidence>
<evidence type="ECO:0000256" key="2">
    <source>
        <dbReference type="SAM" id="Phobius"/>
    </source>
</evidence>
<feature type="transmembrane region" description="Helical" evidence="2">
    <location>
        <begin position="76"/>
        <end position="97"/>
    </location>
</feature>
<evidence type="ECO:0000256" key="1">
    <source>
        <dbReference type="SAM" id="MobiDB-lite"/>
    </source>
</evidence>
<comment type="caution">
    <text evidence="3">The sequence shown here is derived from an EMBL/GenBank/DDBJ whole genome shotgun (WGS) entry which is preliminary data.</text>
</comment>
<dbReference type="Proteomes" id="UP001175000">
    <property type="component" value="Unassembled WGS sequence"/>
</dbReference>
<accession>A0AA39XEM2</accession>
<gene>
    <name evidence="3" type="ORF">B0T14DRAFT_560186</name>
</gene>
<feature type="transmembrane region" description="Helical" evidence="2">
    <location>
        <begin position="12"/>
        <end position="36"/>
    </location>
</feature>
<evidence type="ECO:0000313" key="4">
    <source>
        <dbReference type="Proteomes" id="UP001175000"/>
    </source>
</evidence>